<dbReference type="RefSeq" id="WP_052748271.1">
    <property type="nucleotide sequence ID" value="NZ_CP084585.1"/>
</dbReference>
<comment type="catalytic activity">
    <reaction evidence="1">
        <text>a quinone + NADH + 5 H(+)(in) = a quinol + NAD(+) + 4 H(+)(out)</text>
        <dbReference type="Rhea" id="RHEA:57888"/>
        <dbReference type="ChEBI" id="CHEBI:15378"/>
        <dbReference type="ChEBI" id="CHEBI:24646"/>
        <dbReference type="ChEBI" id="CHEBI:57540"/>
        <dbReference type="ChEBI" id="CHEBI:57945"/>
        <dbReference type="ChEBI" id="CHEBI:132124"/>
    </reaction>
</comment>
<reference evidence="3 4" key="1">
    <citation type="submission" date="2023-07" db="EMBL/GenBank/DDBJ databases">
        <title>Sequencing the genomes of 1000 actinobacteria strains.</title>
        <authorList>
            <person name="Klenk H.-P."/>
        </authorList>
    </citation>
    <scope>NUCLEOTIDE SEQUENCE [LARGE SCALE GENOMIC DNA]</scope>
    <source>
        <strain evidence="3 4">DSM 14785</strain>
    </source>
</reference>
<feature type="transmembrane region" description="Helical" evidence="1">
    <location>
        <begin position="119"/>
        <end position="139"/>
    </location>
</feature>
<dbReference type="InterPro" id="IPR001457">
    <property type="entry name" value="NADH_UbQ/plastoQ_OxRdtase_su6"/>
</dbReference>
<proteinExistence type="inferred from homology"/>
<feature type="transmembrane region" description="Helical" evidence="1">
    <location>
        <begin position="159"/>
        <end position="184"/>
    </location>
</feature>
<keyword evidence="1" id="KW-1003">Cell membrane</keyword>
<feature type="transmembrane region" description="Helical" evidence="1">
    <location>
        <begin position="76"/>
        <end position="98"/>
    </location>
</feature>
<feature type="compositionally biased region" description="Acidic residues" evidence="2">
    <location>
        <begin position="301"/>
        <end position="310"/>
    </location>
</feature>
<feature type="compositionally biased region" description="Low complexity" evidence="2">
    <location>
        <begin position="289"/>
        <end position="300"/>
    </location>
</feature>
<dbReference type="PANTHER" id="PTHR33269:SF19">
    <property type="entry name" value="NADH-QUINONE OXIDOREDUCTASE SUBUNIT J"/>
    <property type="match status" value="1"/>
</dbReference>
<keyword evidence="1" id="KW-0874">Quinone</keyword>
<feature type="region of interest" description="Disordered" evidence="2">
    <location>
        <begin position="272"/>
        <end position="310"/>
    </location>
</feature>
<dbReference type="EC" id="7.1.1.-" evidence="1"/>
<dbReference type="Pfam" id="PF00499">
    <property type="entry name" value="Oxidored_q3"/>
    <property type="match status" value="1"/>
</dbReference>
<keyword evidence="1" id="KW-0472">Membrane</keyword>
<dbReference type="Gene3D" id="1.20.120.1200">
    <property type="entry name" value="NADH-ubiquinone/plastoquinone oxidoreductase chain 6, subunit NuoJ"/>
    <property type="match status" value="1"/>
</dbReference>
<organism evidence="3 4">
    <name type="scientific">Cellulomonas iranensis</name>
    <dbReference type="NCBI Taxonomy" id="76862"/>
    <lineage>
        <taxon>Bacteria</taxon>
        <taxon>Bacillati</taxon>
        <taxon>Actinomycetota</taxon>
        <taxon>Actinomycetes</taxon>
        <taxon>Micrococcales</taxon>
        <taxon>Cellulomonadaceae</taxon>
        <taxon>Cellulomonas</taxon>
    </lineage>
</organism>
<keyword evidence="1" id="KW-0520">NAD</keyword>
<dbReference type="EMBL" id="JAUSVM010000001">
    <property type="protein sequence ID" value="MDQ0426167.1"/>
    <property type="molecule type" value="Genomic_DNA"/>
</dbReference>
<dbReference type="NCBIfam" id="NF005165">
    <property type="entry name" value="PRK06638.1-5"/>
    <property type="match status" value="1"/>
</dbReference>
<gene>
    <name evidence="3" type="ORF">JO380_002548</name>
</gene>
<dbReference type="PANTHER" id="PTHR33269">
    <property type="entry name" value="NADH-UBIQUINONE OXIDOREDUCTASE CHAIN 6"/>
    <property type="match status" value="1"/>
</dbReference>
<protein>
    <recommendedName>
        <fullName evidence="1">NADH-quinone oxidoreductase subunit J</fullName>
        <ecNumber evidence="1">7.1.1.-</ecNumber>
    </recommendedName>
</protein>
<dbReference type="InterPro" id="IPR042106">
    <property type="entry name" value="Nuo/plastoQ_OxRdtase_6_NuoJ"/>
</dbReference>
<keyword evidence="1" id="KW-1133">Transmembrane helix</keyword>
<dbReference type="Proteomes" id="UP001240250">
    <property type="component" value="Unassembled WGS sequence"/>
</dbReference>
<feature type="transmembrane region" description="Helical" evidence="1">
    <location>
        <begin position="26"/>
        <end position="45"/>
    </location>
</feature>
<evidence type="ECO:0000313" key="3">
    <source>
        <dbReference type="EMBL" id="MDQ0426167.1"/>
    </source>
</evidence>
<comment type="similarity">
    <text evidence="1">Belongs to the complex I subunit 6 family.</text>
</comment>
<evidence type="ECO:0000313" key="4">
    <source>
        <dbReference type="Proteomes" id="UP001240250"/>
    </source>
</evidence>
<comment type="caution">
    <text evidence="3">The sequence shown here is derived from an EMBL/GenBank/DDBJ whole genome shotgun (WGS) entry which is preliminary data.</text>
</comment>
<keyword evidence="4" id="KW-1185">Reference proteome</keyword>
<comment type="function">
    <text evidence="1">NDH-1 shuttles electrons from NADH, via FMN and iron-sulfur (Fe-S) centers, to quinones in the respiratory chain. Couples the redox reaction to proton translocation (for every two electrons transferred, four hydrogen ions are translocated across the cytoplasmic membrane), and thus conserves the redox energy in a proton gradient.</text>
</comment>
<evidence type="ECO:0000256" key="2">
    <source>
        <dbReference type="SAM" id="MobiDB-lite"/>
    </source>
</evidence>
<accession>A0ABU0GLD1</accession>
<name>A0ABU0GLD1_9CELL</name>
<comment type="subcellular location">
    <subcellularLocation>
        <location evidence="1">Cell membrane</location>
        <topology evidence="1">Multi-pass membrane protein</topology>
    </subcellularLocation>
</comment>
<evidence type="ECO:0000256" key="1">
    <source>
        <dbReference type="RuleBase" id="RU004429"/>
    </source>
</evidence>
<sequence length="310" mass="32511">MSHVLTVLPAAAGALTESGQTSTAEAVLFWVLGPIMVLAALGLLFARKAVHAALAIVLVMISLAFLYVAQGAEFLGVVQVVVYTGAVMMLFLFVLMLVGVDRSDSLVETIRGQRWIGALAGLGLAVVLAGVVGRATYGAPVGITEVNDGSNPTAIAHVIFGQHVFAMEVVGALLVTAALGALVLTHRQRLTRKVGQRERAERRLREGGYPVSLPAPGVYARHNALDVPALDPEGRPIEASVPRVLRVRGQEADAREYAARIDRVLAGGWASGAGTFTSNRDVDDPHGRTAPTPGTPGTDATETDDEEGAR</sequence>
<feature type="transmembrane region" description="Helical" evidence="1">
    <location>
        <begin position="52"/>
        <end position="70"/>
    </location>
</feature>
<keyword evidence="1" id="KW-0812">Transmembrane</keyword>